<dbReference type="GeneID" id="80879220"/>
<comment type="caution">
    <text evidence="2">The sequence shown here is derived from an EMBL/GenBank/DDBJ whole genome shotgun (WGS) entry which is preliminary data.</text>
</comment>
<dbReference type="Proteomes" id="UP001217417">
    <property type="component" value="Unassembled WGS sequence"/>
</dbReference>
<keyword evidence="1" id="KW-0812">Transmembrane</keyword>
<keyword evidence="1" id="KW-1133">Transmembrane helix</keyword>
<dbReference type="RefSeq" id="XP_056044156.1">
    <property type="nucleotide sequence ID" value="XM_056184054.1"/>
</dbReference>
<accession>A0AAD7VT72</accession>
<reference evidence="2" key="1">
    <citation type="submission" date="2023-03" db="EMBL/GenBank/DDBJ databases">
        <title>Near-Complete genome sequence of Lipomyces tetrasporous NRRL Y-64009, an oleaginous yeast capable of growing on lignocellulosic hydrolysates.</title>
        <authorList>
            <consortium name="Lawrence Berkeley National Laboratory"/>
            <person name="Jagtap S.S."/>
            <person name="Liu J.-J."/>
            <person name="Walukiewicz H.E."/>
            <person name="Pangilinan J."/>
            <person name="Lipzen A."/>
            <person name="Ahrendt S."/>
            <person name="Koriabine M."/>
            <person name="Cobaugh K."/>
            <person name="Salamov A."/>
            <person name="Yoshinaga Y."/>
            <person name="Ng V."/>
            <person name="Daum C."/>
            <person name="Grigoriev I.V."/>
            <person name="Slininger P.J."/>
            <person name="Dien B.S."/>
            <person name="Jin Y.-S."/>
            <person name="Rao C.V."/>
        </authorList>
    </citation>
    <scope>NUCLEOTIDE SEQUENCE</scope>
    <source>
        <strain evidence="2">NRRL Y-64009</strain>
    </source>
</reference>
<evidence type="ECO:0000256" key="1">
    <source>
        <dbReference type="SAM" id="Phobius"/>
    </source>
</evidence>
<feature type="transmembrane region" description="Helical" evidence="1">
    <location>
        <begin position="77"/>
        <end position="100"/>
    </location>
</feature>
<evidence type="ECO:0000313" key="3">
    <source>
        <dbReference type="Proteomes" id="UP001217417"/>
    </source>
</evidence>
<gene>
    <name evidence="2" type="ORF">POJ06DRAFT_110167</name>
</gene>
<dbReference type="AlphaFoldDB" id="A0AAD7VT72"/>
<dbReference type="EMBL" id="JARPMG010000005">
    <property type="protein sequence ID" value="KAJ8100706.1"/>
    <property type="molecule type" value="Genomic_DNA"/>
</dbReference>
<name>A0AAD7VT72_9ASCO</name>
<evidence type="ECO:0000313" key="2">
    <source>
        <dbReference type="EMBL" id="KAJ8100706.1"/>
    </source>
</evidence>
<keyword evidence="3" id="KW-1185">Reference proteome</keyword>
<proteinExistence type="predicted"/>
<keyword evidence="1" id="KW-0472">Membrane</keyword>
<sequence>MSHKPPEAAADEYMWSYHRPKDHYREMGEVASGFTSRYWTEDFAPFACLGIHDIHFFAEQCIWTIPYFCSLYMTGKLFNSTVIGSLMYICLIAITSQLIYTIDAVT</sequence>
<organism evidence="2 3">
    <name type="scientific">Lipomyces tetrasporus</name>
    <dbReference type="NCBI Taxonomy" id="54092"/>
    <lineage>
        <taxon>Eukaryota</taxon>
        <taxon>Fungi</taxon>
        <taxon>Dikarya</taxon>
        <taxon>Ascomycota</taxon>
        <taxon>Saccharomycotina</taxon>
        <taxon>Lipomycetes</taxon>
        <taxon>Lipomycetales</taxon>
        <taxon>Lipomycetaceae</taxon>
        <taxon>Lipomyces</taxon>
    </lineage>
</organism>
<protein>
    <submittedName>
        <fullName evidence="2">Uncharacterized protein</fullName>
    </submittedName>
</protein>